<name>A0A919D854_9ACTN</name>
<feature type="compositionally biased region" description="Basic and acidic residues" evidence="1">
    <location>
        <begin position="1"/>
        <end position="18"/>
    </location>
</feature>
<reference evidence="2" key="1">
    <citation type="journal article" date="2014" name="Int. J. Syst. Evol. Microbiol.">
        <title>Complete genome sequence of Corynebacterium casei LMG S-19264T (=DSM 44701T), isolated from a smear-ripened cheese.</title>
        <authorList>
            <consortium name="US DOE Joint Genome Institute (JGI-PGF)"/>
            <person name="Walter F."/>
            <person name="Albersmeier A."/>
            <person name="Kalinowski J."/>
            <person name="Ruckert C."/>
        </authorList>
    </citation>
    <scope>NUCLEOTIDE SEQUENCE</scope>
    <source>
        <strain evidence="2">JCM 4714</strain>
    </source>
</reference>
<evidence type="ECO:0000313" key="2">
    <source>
        <dbReference type="EMBL" id="GHE15838.1"/>
    </source>
</evidence>
<organism evidence="2 3">
    <name type="scientific">Streptomyces alanosinicus</name>
    <dbReference type="NCBI Taxonomy" id="68171"/>
    <lineage>
        <taxon>Bacteria</taxon>
        <taxon>Bacillati</taxon>
        <taxon>Actinomycetota</taxon>
        <taxon>Actinomycetes</taxon>
        <taxon>Kitasatosporales</taxon>
        <taxon>Streptomycetaceae</taxon>
        <taxon>Streptomyces</taxon>
    </lineage>
</organism>
<dbReference type="EMBL" id="BMVG01000069">
    <property type="protein sequence ID" value="GHE15838.1"/>
    <property type="molecule type" value="Genomic_DNA"/>
</dbReference>
<evidence type="ECO:0000313" key="3">
    <source>
        <dbReference type="Proteomes" id="UP000655443"/>
    </source>
</evidence>
<comment type="caution">
    <text evidence="2">The sequence shown here is derived from an EMBL/GenBank/DDBJ whole genome shotgun (WGS) entry which is preliminary data.</text>
</comment>
<evidence type="ECO:0000256" key="1">
    <source>
        <dbReference type="SAM" id="MobiDB-lite"/>
    </source>
</evidence>
<feature type="region of interest" description="Disordered" evidence="1">
    <location>
        <begin position="1"/>
        <end position="20"/>
    </location>
</feature>
<accession>A0A919D854</accession>
<dbReference type="Proteomes" id="UP000655443">
    <property type="component" value="Unassembled WGS sequence"/>
</dbReference>
<dbReference type="Gene3D" id="1.10.357.10">
    <property type="entry name" value="Tetracycline Repressor, domain 2"/>
    <property type="match status" value="1"/>
</dbReference>
<keyword evidence="3" id="KW-1185">Reference proteome</keyword>
<protein>
    <recommendedName>
        <fullName evidence="4">TetR/AcrR family transcriptional regulator</fullName>
    </recommendedName>
</protein>
<dbReference type="RefSeq" id="WP_189959634.1">
    <property type="nucleotide sequence ID" value="NZ_BMVG01000069.1"/>
</dbReference>
<proteinExistence type="predicted"/>
<dbReference type="AlphaFoldDB" id="A0A919D854"/>
<feature type="region of interest" description="Disordered" evidence="1">
    <location>
        <begin position="28"/>
        <end position="53"/>
    </location>
</feature>
<reference evidence="2" key="2">
    <citation type="submission" date="2020-09" db="EMBL/GenBank/DDBJ databases">
        <authorList>
            <person name="Sun Q."/>
            <person name="Ohkuma M."/>
        </authorList>
    </citation>
    <scope>NUCLEOTIDE SEQUENCE</scope>
    <source>
        <strain evidence="2">JCM 4714</strain>
    </source>
</reference>
<evidence type="ECO:0008006" key="4">
    <source>
        <dbReference type="Google" id="ProtNLM"/>
    </source>
</evidence>
<gene>
    <name evidence="2" type="ORF">GCM10010339_91790</name>
</gene>
<sequence length="53" mass="6051">MQTTDRPRRTPQRRDAHSNHRRILATARQQLRDDPDTSLGSIAQTAGVARRTL</sequence>